<proteinExistence type="predicted"/>
<protein>
    <submittedName>
        <fullName evidence="1">Uncharacterized protein</fullName>
    </submittedName>
</protein>
<dbReference type="EMBL" id="LAZR01011509">
    <property type="protein sequence ID" value="KKM61302.1"/>
    <property type="molecule type" value="Genomic_DNA"/>
</dbReference>
<organism evidence="1">
    <name type="scientific">marine sediment metagenome</name>
    <dbReference type="NCBI Taxonomy" id="412755"/>
    <lineage>
        <taxon>unclassified sequences</taxon>
        <taxon>metagenomes</taxon>
        <taxon>ecological metagenomes</taxon>
    </lineage>
</organism>
<reference evidence="1" key="1">
    <citation type="journal article" date="2015" name="Nature">
        <title>Complex archaea that bridge the gap between prokaryotes and eukaryotes.</title>
        <authorList>
            <person name="Spang A."/>
            <person name="Saw J.H."/>
            <person name="Jorgensen S.L."/>
            <person name="Zaremba-Niedzwiedzka K."/>
            <person name="Martijn J."/>
            <person name="Lind A.E."/>
            <person name="van Eijk R."/>
            <person name="Schleper C."/>
            <person name="Guy L."/>
            <person name="Ettema T.J."/>
        </authorList>
    </citation>
    <scope>NUCLEOTIDE SEQUENCE</scope>
</reference>
<gene>
    <name evidence="1" type="ORF">LCGC14_1533100</name>
</gene>
<name>A0A0F9LW68_9ZZZZ</name>
<evidence type="ECO:0000313" key="1">
    <source>
        <dbReference type="EMBL" id="KKM61302.1"/>
    </source>
</evidence>
<dbReference type="AlphaFoldDB" id="A0A0F9LW68"/>
<comment type="caution">
    <text evidence="1">The sequence shown here is derived from an EMBL/GenBank/DDBJ whole genome shotgun (WGS) entry which is preliminary data.</text>
</comment>
<sequence length="41" mass="4691">MISHLKKVNKKLKIICVFPDLYRGEIMGYMGDPPINSVEIV</sequence>
<accession>A0A0F9LW68</accession>